<dbReference type="Pfam" id="PF00856">
    <property type="entry name" value="SET"/>
    <property type="match status" value="1"/>
</dbReference>
<proteinExistence type="predicted"/>
<evidence type="ECO:0000259" key="3">
    <source>
        <dbReference type="Pfam" id="PF00856"/>
    </source>
</evidence>
<keyword evidence="1" id="KW-0805">Transcription regulation</keyword>
<accession>A0ABS8TGP7</accession>
<dbReference type="SUPFAM" id="SSF82199">
    <property type="entry name" value="SET domain"/>
    <property type="match status" value="1"/>
</dbReference>
<reference evidence="4 5" key="1">
    <citation type="journal article" date="2021" name="BMC Genomics">
        <title>Datura genome reveals duplications of psychoactive alkaloid biosynthetic genes and high mutation rate following tissue culture.</title>
        <authorList>
            <person name="Rajewski A."/>
            <person name="Carter-House D."/>
            <person name="Stajich J."/>
            <person name="Litt A."/>
        </authorList>
    </citation>
    <scope>NUCLEOTIDE SEQUENCE [LARGE SCALE GENOMIC DNA]</scope>
    <source>
        <strain evidence="4">AR-01</strain>
    </source>
</reference>
<evidence type="ECO:0000313" key="5">
    <source>
        <dbReference type="Proteomes" id="UP000823775"/>
    </source>
</evidence>
<keyword evidence="5" id="KW-1185">Reference proteome</keyword>
<dbReference type="Proteomes" id="UP000823775">
    <property type="component" value="Unassembled WGS sequence"/>
</dbReference>
<feature type="domain" description="SET" evidence="3">
    <location>
        <begin position="10"/>
        <end position="51"/>
    </location>
</feature>
<gene>
    <name evidence="4" type="ORF">HAX54_010130</name>
</gene>
<comment type="caution">
    <text evidence="4">The sequence shown here is derived from an EMBL/GenBank/DDBJ whole genome shotgun (WGS) entry which is preliminary data.</text>
</comment>
<evidence type="ECO:0000313" key="4">
    <source>
        <dbReference type="EMBL" id="MCD7470348.1"/>
    </source>
</evidence>
<dbReference type="PANTHER" id="PTHR45747">
    <property type="entry name" value="HISTONE-LYSINE N-METHYLTRANSFERASE E(Z)"/>
    <property type="match status" value="1"/>
</dbReference>
<evidence type="ECO:0000256" key="2">
    <source>
        <dbReference type="ARBA" id="ARBA00023163"/>
    </source>
</evidence>
<evidence type="ECO:0000256" key="1">
    <source>
        <dbReference type="ARBA" id="ARBA00023015"/>
    </source>
</evidence>
<dbReference type="PANTHER" id="PTHR45747:SF4">
    <property type="entry name" value="HISTONE-LYSINE N-METHYLTRANSFERASE E(Z)"/>
    <property type="match status" value="1"/>
</dbReference>
<name>A0ABS8TGP7_DATST</name>
<dbReference type="Gene3D" id="2.170.270.10">
    <property type="entry name" value="SET domain"/>
    <property type="match status" value="1"/>
</dbReference>
<organism evidence="4 5">
    <name type="scientific">Datura stramonium</name>
    <name type="common">Jimsonweed</name>
    <name type="synonym">Common thornapple</name>
    <dbReference type="NCBI Taxonomy" id="4076"/>
    <lineage>
        <taxon>Eukaryota</taxon>
        <taxon>Viridiplantae</taxon>
        <taxon>Streptophyta</taxon>
        <taxon>Embryophyta</taxon>
        <taxon>Tracheophyta</taxon>
        <taxon>Spermatophyta</taxon>
        <taxon>Magnoliopsida</taxon>
        <taxon>eudicotyledons</taxon>
        <taxon>Gunneridae</taxon>
        <taxon>Pentapetalae</taxon>
        <taxon>asterids</taxon>
        <taxon>lamiids</taxon>
        <taxon>Solanales</taxon>
        <taxon>Solanaceae</taxon>
        <taxon>Solanoideae</taxon>
        <taxon>Datureae</taxon>
        <taxon>Datura</taxon>
    </lineage>
</organism>
<dbReference type="InterPro" id="IPR046341">
    <property type="entry name" value="SET_dom_sf"/>
</dbReference>
<protein>
    <recommendedName>
        <fullName evidence="3">SET domain-containing protein</fullName>
    </recommendedName>
</protein>
<dbReference type="EMBL" id="JACEIK010001552">
    <property type="protein sequence ID" value="MCD7470348.1"/>
    <property type="molecule type" value="Genomic_DNA"/>
</dbReference>
<dbReference type="InterPro" id="IPR045318">
    <property type="entry name" value="EZH1/2-like"/>
</dbReference>
<dbReference type="InterPro" id="IPR001214">
    <property type="entry name" value="SET_dom"/>
</dbReference>
<sequence length="104" mass="11965">MCIGRVTKLKFADHSPYPNCYAQVIMVVGDHRVGIFAKERICAGEELFSDYHYEPDTAGQEEDCSMIINYHLVLRKSLLPLEVPCFLTDSFYFPTRCHLHLPPD</sequence>
<keyword evidence="2" id="KW-0804">Transcription</keyword>